<dbReference type="EMBL" id="JAABOE010000002">
    <property type="protein sequence ID" value="KAF3192071.1"/>
    <property type="molecule type" value="Genomic_DNA"/>
</dbReference>
<dbReference type="AlphaFoldDB" id="A0A6G1MHG2"/>
<evidence type="ECO:0000313" key="2">
    <source>
        <dbReference type="EMBL" id="KAF3192071.1"/>
    </source>
</evidence>
<evidence type="ECO:0000313" key="4">
    <source>
        <dbReference type="EMBL" id="KAF3227480.1"/>
    </source>
</evidence>
<evidence type="ECO:0000256" key="1">
    <source>
        <dbReference type="SAM" id="MobiDB-lite"/>
    </source>
</evidence>
<feature type="region of interest" description="Disordered" evidence="1">
    <location>
        <begin position="162"/>
        <end position="193"/>
    </location>
</feature>
<dbReference type="EMBL" id="WIPF01000019">
    <property type="protein sequence ID" value="KAF3227480.1"/>
    <property type="molecule type" value="Genomic_DNA"/>
</dbReference>
<name>A0A6G1MHG2_ORBOL</name>
<gene>
    <name evidence="3" type="ORF">TWF106_008474</name>
    <name evidence="4" type="ORF">TWF191_003564</name>
    <name evidence="2" type="ORF">TWF788_004258</name>
</gene>
<proteinExistence type="predicted"/>
<evidence type="ECO:0000313" key="3">
    <source>
        <dbReference type="EMBL" id="KAF3216298.1"/>
    </source>
</evidence>
<feature type="compositionally biased region" description="Low complexity" evidence="1">
    <location>
        <begin position="75"/>
        <end position="86"/>
    </location>
</feature>
<evidence type="ECO:0000313" key="6">
    <source>
        <dbReference type="Proteomes" id="UP000479691"/>
    </source>
</evidence>
<evidence type="ECO:0000313" key="5">
    <source>
        <dbReference type="Proteomes" id="UP000472727"/>
    </source>
</evidence>
<dbReference type="EMBL" id="WIWS01000050">
    <property type="protein sequence ID" value="KAF3216298.1"/>
    <property type="molecule type" value="Genomic_DNA"/>
</dbReference>
<dbReference type="Proteomes" id="UP000472727">
    <property type="component" value="Unassembled WGS sequence"/>
</dbReference>
<dbReference type="Proteomes" id="UP000483672">
    <property type="component" value="Unassembled WGS sequence"/>
</dbReference>
<comment type="caution">
    <text evidence="3">The sequence shown here is derived from an EMBL/GenBank/DDBJ whole genome shotgun (WGS) entry which is preliminary data.</text>
</comment>
<reference evidence="5 6" key="1">
    <citation type="submission" date="2019-06" db="EMBL/GenBank/DDBJ databases">
        <authorList>
            <person name="Palmer J.M."/>
        </authorList>
    </citation>
    <scope>NUCLEOTIDE SEQUENCE [LARGE SCALE GENOMIC DNA]</scope>
    <source>
        <strain evidence="3 5">TWF106</strain>
        <strain evidence="4 7">TWF191</strain>
        <strain evidence="2 6">TWF788</strain>
    </source>
</reference>
<organism evidence="3 5">
    <name type="scientific">Orbilia oligospora</name>
    <name type="common">Nematode-trapping fungus</name>
    <name type="synonym">Arthrobotrys oligospora</name>
    <dbReference type="NCBI Taxonomy" id="2813651"/>
    <lineage>
        <taxon>Eukaryota</taxon>
        <taxon>Fungi</taxon>
        <taxon>Dikarya</taxon>
        <taxon>Ascomycota</taxon>
        <taxon>Pezizomycotina</taxon>
        <taxon>Orbiliomycetes</taxon>
        <taxon>Orbiliales</taxon>
        <taxon>Orbiliaceae</taxon>
        <taxon>Orbilia</taxon>
    </lineage>
</organism>
<feature type="region of interest" description="Disordered" evidence="1">
    <location>
        <begin position="1"/>
        <end position="88"/>
    </location>
</feature>
<dbReference type="Proteomes" id="UP000479691">
    <property type="component" value="Unassembled WGS sequence"/>
</dbReference>
<protein>
    <submittedName>
        <fullName evidence="3">Uncharacterized protein</fullName>
    </submittedName>
</protein>
<evidence type="ECO:0000313" key="7">
    <source>
        <dbReference type="Proteomes" id="UP000483672"/>
    </source>
</evidence>
<sequence>MSLLRCSEPEDEYEAPPAQGLWPSRHPQTEQQPAYPQHHGPPGRKARERAGSAIPQDAECHLIQRAQPAPAKNDSATSTRSSSKTAQRYSREENNFLIWAVGMKNIIGTHSFGRNADAWDYTAEAMYAWLLYKYPRNAILRGGRTLKEHWARTRNDTSFEASWEQDNGWGNQKGPVNDRNEMTAWYKNYPKPS</sequence>
<accession>A0A6G1MHG2</accession>